<dbReference type="AlphaFoldDB" id="A0A8J5W6T5"/>
<organism evidence="2 3">
    <name type="scientific">Zizania palustris</name>
    <name type="common">Northern wild rice</name>
    <dbReference type="NCBI Taxonomy" id="103762"/>
    <lineage>
        <taxon>Eukaryota</taxon>
        <taxon>Viridiplantae</taxon>
        <taxon>Streptophyta</taxon>
        <taxon>Embryophyta</taxon>
        <taxon>Tracheophyta</taxon>
        <taxon>Spermatophyta</taxon>
        <taxon>Magnoliopsida</taxon>
        <taxon>Liliopsida</taxon>
        <taxon>Poales</taxon>
        <taxon>Poaceae</taxon>
        <taxon>BOP clade</taxon>
        <taxon>Oryzoideae</taxon>
        <taxon>Oryzeae</taxon>
        <taxon>Zizaniinae</taxon>
        <taxon>Zizania</taxon>
    </lineage>
</organism>
<protein>
    <submittedName>
        <fullName evidence="2">Uncharacterized protein</fullName>
    </submittedName>
</protein>
<sequence length="164" mass="17735">MWCGTAASTFQRSGGPTTQLTWLGGTRPAQRRGGGGQAEQRTHVPVVGLPSGGGLASGRGRLGRAAAQRADGGASRRTCGGAVRRRWACVPTASQPGGEKEVDGPASRRRGDQAELRRGGLVLRKIFKGWSNNLRKEKTLMRYELIKRIQDFENKSESQYLTEV</sequence>
<proteinExistence type="predicted"/>
<accession>A0A8J5W6T5</accession>
<reference evidence="2" key="1">
    <citation type="journal article" date="2021" name="bioRxiv">
        <title>Whole Genome Assembly and Annotation of Northern Wild Rice, Zizania palustris L., Supports a Whole Genome Duplication in the Zizania Genus.</title>
        <authorList>
            <person name="Haas M."/>
            <person name="Kono T."/>
            <person name="Macchietto M."/>
            <person name="Millas R."/>
            <person name="McGilp L."/>
            <person name="Shao M."/>
            <person name="Duquette J."/>
            <person name="Hirsch C.N."/>
            <person name="Kimball J."/>
        </authorList>
    </citation>
    <scope>NUCLEOTIDE SEQUENCE</scope>
    <source>
        <tissue evidence="2">Fresh leaf tissue</tissue>
    </source>
</reference>
<dbReference type="EMBL" id="JAAALK010000086">
    <property type="protein sequence ID" value="KAG8082324.1"/>
    <property type="molecule type" value="Genomic_DNA"/>
</dbReference>
<evidence type="ECO:0000313" key="2">
    <source>
        <dbReference type="EMBL" id="KAG8082324.1"/>
    </source>
</evidence>
<evidence type="ECO:0000313" key="3">
    <source>
        <dbReference type="Proteomes" id="UP000729402"/>
    </source>
</evidence>
<comment type="caution">
    <text evidence="2">The sequence shown here is derived from an EMBL/GenBank/DDBJ whole genome shotgun (WGS) entry which is preliminary data.</text>
</comment>
<gene>
    <name evidence="2" type="ORF">GUJ93_ZPchr0014g47557</name>
</gene>
<feature type="region of interest" description="Disordered" evidence="1">
    <location>
        <begin position="91"/>
        <end position="113"/>
    </location>
</feature>
<name>A0A8J5W6T5_ZIZPA</name>
<keyword evidence="3" id="KW-1185">Reference proteome</keyword>
<evidence type="ECO:0000256" key="1">
    <source>
        <dbReference type="SAM" id="MobiDB-lite"/>
    </source>
</evidence>
<dbReference type="Proteomes" id="UP000729402">
    <property type="component" value="Unassembled WGS sequence"/>
</dbReference>
<feature type="compositionally biased region" description="Polar residues" evidence="1">
    <location>
        <begin position="7"/>
        <end position="21"/>
    </location>
</feature>
<feature type="region of interest" description="Disordered" evidence="1">
    <location>
        <begin position="7"/>
        <end position="40"/>
    </location>
</feature>
<reference evidence="2" key="2">
    <citation type="submission" date="2021-02" db="EMBL/GenBank/DDBJ databases">
        <authorList>
            <person name="Kimball J.A."/>
            <person name="Haas M.W."/>
            <person name="Macchietto M."/>
            <person name="Kono T."/>
            <person name="Duquette J."/>
            <person name="Shao M."/>
        </authorList>
    </citation>
    <scope>NUCLEOTIDE SEQUENCE</scope>
    <source>
        <tissue evidence="2">Fresh leaf tissue</tissue>
    </source>
</reference>